<evidence type="ECO:0008006" key="4">
    <source>
        <dbReference type="Google" id="ProtNLM"/>
    </source>
</evidence>
<dbReference type="EMBL" id="NJHN03000037">
    <property type="protein sequence ID" value="KAH9422145.1"/>
    <property type="molecule type" value="Genomic_DNA"/>
</dbReference>
<keyword evidence="1" id="KW-0472">Membrane</keyword>
<feature type="transmembrane region" description="Helical" evidence="1">
    <location>
        <begin position="122"/>
        <end position="141"/>
    </location>
</feature>
<name>A0ABQ8JIA9_DERPT</name>
<gene>
    <name evidence="2" type="ORF">DERP_002440</name>
</gene>
<dbReference type="Proteomes" id="UP000887458">
    <property type="component" value="Unassembled WGS sequence"/>
</dbReference>
<comment type="caution">
    <text evidence="2">The sequence shown here is derived from an EMBL/GenBank/DDBJ whole genome shotgun (WGS) entry which is preliminary data.</text>
</comment>
<accession>A0ABQ8JIA9</accession>
<reference evidence="2 3" key="2">
    <citation type="journal article" date="2022" name="Mol. Biol. Evol.">
        <title>Comparative Genomics Reveals Insights into the Divergent Evolution of Astigmatic Mites and Household Pest Adaptations.</title>
        <authorList>
            <person name="Xiong Q."/>
            <person name="Wan A.T."/>
            <person name="Liu X."/>
            <person name="Fung C.S."/>
            <person name="Xiao X."/>
            <person name="Malainual N."/>
            <person name="Hou J."/>
            <person name="Wang L."/>
            <person name="Wang M."/>
            <person name="Yang K.Y."/>
            <person name="Cui Y."/>
            <person name="Leung E.L."/>
            <person name="Nong W."/>
            <person name="Shin S.K."/>
            <person name="Au S.W."/>
            <person name="Jeong K.Y."/>
            <person name="Chew F.T."/>
            <person name="Hui J.H."/>
            <person name="Leung T.F."/>
            <person name="Tungtrongchitr A."/>
            <person name="Zhong N."/>
            <person name="Liu Z."/>
            <person name="Tsui S.K."/>
        </authorList>
    </citation>
    <scope>NUCLEOTIDE SEQUENCE [LARGE SCALE GENOMIC DNA]</scope>
    <source>
        <strain evidence="2">Derp</strain>
    </source>
</reference>
<evidence type="ECO:0000313" key="2">
    <source>
        <dbReference type="EMBL" id="KAH9422145.1"/>
    </source>
</evidence>
<keyword evidence="3" id="KW-1185">Reference proteome</keyword>
<evidence type="ECO:0000256" key="1">
    <source>
        <dbReference type="SAM" id="Phobius"/>
    </source>
</evidence>
<reference evidence="2 3" key="1">
    <citation type="journal article" date="2018" name="J. Allergy Clin. Immunol.">
        <title>High-quality assembly of Dermatophagoides pteronyssinus genome and transcriptome reveals a wide range of novel allergens.</title>
        <authorList>
            <person name="Liu X.Y."/>
            <person name="Yang K.Y."/>
            <person name="Wang M.Q."/>
            <person name="Kwok J.S."/>
            <person name="Zeng X."/>
            <person name="Yang Z."/>
            <person name="Xiao X.J."/>
            <person name="Lau C.P."/>
            <person name="Li Y."/>
            <person name="Huang Z.M."/>
            <person name="Ba J.G."/>
            <person name="Yim A.K."/>
            <person name="Ouyang C.Y."/>
            <person name="Ngai S.M."/>
            <person name="Chan T.F."/>
            <person name="Leung E.L."/>
            <person name="Liu L."/>
            <person name="Liu Z.G."/>
            <person name="Tsui S.K."/>
        </authorList>
    </citation>
    <scope>NUCLEOTIDE SEQUENCE [LARGE SCALE GENOMIC DNA]</scope>
    <source>
        <strain evidence="2">Derp</strain>
    </source>
</reference>
<organism evidence="2 3">
    <name type="scientific">Dermatophagoides pteronyssinus</name>
    <name type="common">European house dust mite</name>
    <dbReference type="NCBI Taxonomy" id="6956"/>
    <lineage>
        <taxon>Eukaryota</taxon>
        <taxon>Metazoa</taxon>
        <taxon>Ecdysozoa</taxon>
        <taxon>Arthropoda</taxon>
        <taxon>Chelicerata</taxon>
        <taxon>Arachnida</taxon>
        <taxon>Acari</taxon>
        <taxon>Acariformes</taxon>
        <taxon>Sarcoptiformes</taxon>
        <taxon>Astigmata</taxon>
        <taxon>Psoroptidia</taxon>
        <taxon>Analgoidea</taxon>
        <taxon>Pyroglyphidae</taxon>
        <taxon>Dermatophagoidinae</taxon>
        <taxon>Dermatophagoides</taxon>
    </lineage>
</organism>
<sequence length="260" mass="30735">MPEHPFTDFKSKCLCVLQFCVIDNITMFIMIFRSQIVCNFLSSLTSMIVAKNVQDNKSLDRNMIPYKTVYDVLKCETKVLYECDPDYSDRNDKETRRLFDKSCQPIMANNPCSKSEDGGDDWIWKGLGIAAGVGLFLYLLYECINFWRKEYNTEFIAKEAYKAEKFRQKYEKEYIRAVYDHEVDIQDKQYFTNAPKQTSENGEAQPIKKQENVKIPKKDLKKNQKENQFTNINKTNNFINTKFLDYINFWITSNNNFNNK</sequence>
<protein>
    <recommendedName>
        <fullName evidence="4">Transmembrane protein</fullName>
    </recommendedName>
</protein>
<keyword evidence="1" id="KW-0812">Transmembrane</keyword>
<keyword evidence="1" id="KW-1133">Transmembrane helix</keyword>
<evidence type="ECO:0000313" key="3">
    <source>
        <dbReference type="Proteomes" id="UP000887458"/>
    </source>
</evidence>
<proteinExistence type="predicted"/>